<feature type="transmembrane region" description="Helical" evidence="7">
    <location>
        <begin position="239"/>
        <end position="267"/>
    </location>
</feature>
<dbReference type="RefSeq" id="WP_308448518.1">
    <property type="nucleotide sequence ID" value="NZ_JAJEQC010000002.1"/>
</dbReference>
<sequence length="471" mass="51994">MKTKTRFAWKQFLKNLAIIAIPVALQNMLTTTGSMIDTMMIAPLGETTVGAVGLCAQFSSLMFAGYWGFFGGGMLFFSQYWGAQDDDGIDHSYGLTLTCMMIVGLTFGAFAIFAPETVMKLYTDKENIQVIGAEYLRIIGFGYPVQVFSMAMSALLRSTERVRIPLFASIASVASNIFLNWVFIYGKFGLPEMGVRGAALATSLAAVINVLVILILARAQKYPYLFHFKKHFRWNKKQVKIYFVKCFPIICNEVLIGVGNMVINVVLGRQSEQAIAAIAVFRTLEGMVISFFAGFSNAASVLVGTCVGSGELDAAYERAKRLVFLCGSTILCVCLVLLGIHKPLLSAMSLSGESMEIGSHMLMIYCVAAVIRMCNWVQNDTYRAAGDAAFGTIREIAFMYAMVLPLVCLTGLVWKAPFLIVFACCYIDEPIRLILMQRHMYSGKWVRPVTPQGMEALPAFMEKHGRHKKAA</sequence>
<evidence type="ECO:0000256" key="5">
    <source>
        <dbReference type="ARBA" id="ARBA00022989"/>
    </source>
</evidence>
<evidence type="ECO:0000256" key="1">
    <source>
        <dbReference type="ARBA" id="ARBA00004651"/>
    </source>
</evidence>
<feature type="transmembrane region" description="Helical" evidence="7">
    <location>
        <begin position="398"/>
        <end position="427"/>
    </location>
</feature>
<evidence type="ECO:0000313" key="9">
    <source>
        <dbReference type="Proteomes" id="UP001199424"/>
    </source>
</evidence>
<dbReference type="InterPro" id="IPR047135">
    <property type="entry name" value="YsiQ"/>
</dbReference>
<evidence type="ECO:0000313" key="8">
    <source>
        <dbReference type="EMBL" id="MCC2135922.1"/>
    </source>
</evidence>
<comment type="caution">
    <text evidence="8">The sequence shown here is derived from an EMBL/GenBank/DDBJ whole genome shotgun (WGS) entry which is preliminary data.</text>
</comment>
<feature type="transmembrane region" description="Helical" evidence="7">
    <location>
        <begin position="197"/>
        <end position="219"/>
    </location>
</feature>
<dbReference type="AlphaFoldDB" id="A0AAE3AGM5"/>
<keyword evidence="9" id="KW-1185">Reference proteome</keyword>
<feature type="transmembrane region" description="Helical" evidence="7">
    <location>
        <begin position="135"/>
        <end position="156"/>
    </location>
</feature>
<evidence type="ECO:0000256" key="3">
    <source>
        <dbReference type="ARBA" id="ARBA00022475"/>
    </source>
</evidence>
<evidence type="ECO:0000256" key="7">
    <source>
        <dbReference type="SAM" id="Phobius"/>
    </source>
</evidence>
<dbReference type="InterPro" id="IPR048279">
    <property type="entry name" value="MdtK-like"/>
</dbReference>
<gene>
    <name evidence="8" type="ORF">LKD31_02700</name>
</gene>
<feature type="transmembrane region" description="Helical" evidence="7">
    <location>
        <begin position="93"/>
        <end position="114"/>
    </location>
</feature>
<name>A0AAE3AGM5_9FIRM</name>
<feature type="transmembrane region" description="Helical" evidence="7">
    <location>
        <begin position="361"/>
        <end position="378"/>
    </location>
</feature>
<evidence type="ECO:0000256" key="2">
    <source>
        <dbReference type="ARBA" id="ARBA00022448"/>
    </source>
</evidence>
<comment type="subcellular location">
    <subcellularLocation>
        <location evidence="1">Cell membrane</location>
        <topology evidence="1">Multi-pass membrane protein</topology>
    </subcellularLocation>
</comment>
<dbReference type="GO" id="GO:0005886">
    <property type="term" value="C:plasma membrane"/>
    <property type="evidence" value="ECO:0007669"/>
    <property type="project" value="UniProtKB-SubCell"/>
</dbReference>
<organism evidence="8 9">
    <name type="scientific">Hominenteromicrobium mulieris</name>
    <dbReference type="NCBI Taxonomy" id="2885357"/>
    <lineage>
        <taxon>Bacteria</taxon>
        <taxon>Bacillati</taxon>
        <taxon>Bacillota</taxon>
        <taxon>Clostridia</taxon>
        <taxon>Eubacteriales</taxon>
        <taxon>Oscillospiraceae</taxon>
        <taxon>Hominenteromicrobium</taxon>
    </lineage>
</organism>
<keyword evidence="6 7" id="KW-0472">Membrane</keyword>
<keyword evidence="2" id="KW-0813">Transport</keyword>
<keyword evidence="4 7" id="KW-0812">Transmembrane</keyword>
<feature type="transmembrane region" description="Helical" evidence="7">
    <location>
        <begin position="162"/>
        <end position="185"/>
    </location>
</feature>
<dbReference type="NCBIfam" id="TIGR00797">
    <property type="entry name" value="matE"/>
    <property type="match status" value="1"/>
</dbReference>
<accession>A0AAE3AGM5</accession>
<evidence type="ECO:0000256" key="6">
    <source>
        <dbReference type="ARBA" id="ARBA00023136"/>
    </source>
</evidence>
<dbReference type="InterPro" id="IPR002528">
    <property type="entry name" value="MATE_fam"/>
</dbReference>
<dbReference type="EMBL" id="JAJEQC010000002">
    <property type="protein sequence ID" value="MCC2135922.1"/>
    <property type="molecule type" value="Genomic_DNA"/>
</dbReference>
<dbReference type="GO" id="GO:0042910">
    <property type="term" value="F:xenobiotic transmembrane transporter activity"/>
    <property type="evidence" value="ECO:0007669"/>
    <property type="project" value="InterPro"/>
</dbReference>
<dbReference type="PANTHER" id="PTHR42925:SF2">
    <property type="entry name" value="NA+ DRIVEN MULTIDRUG EFFLUX PUMP"/>
    <property type="match status" value="1"/>
</dbReference>
<reference evidence="8" key="1">
    <citation type="submission" date="2021-10" db="EMBL/GenBank/DDBJ databases">
        <title>Anaerobic single-cell dispensing facilitates the cultivation of human gut bacteria.</title>
        <authorList>
            <person name="Afrizal A."/>
        </authorList>
    </citation>
    <scope>NUCLEOTIDE SEQUENCE</scope>
    <source>
        <strain evidence="8">CLA-AA-H250</strain>
    </source>
</reference>
<dbReference type="PIRSF" id="PIRSF006603">
    <property type="entry name" value="DinF"/>
    <property type="match status" value="1"/>
</dbReference>
<evidence type="ECO:0000256" key="4">
    <source>
        <dbReference type="ARBA" id="ARBA00022692"/>
    </source>
</evidence>
<dbReference type="Proteomes" id="UP001199424">
    <property type="component" value="Unassembled WGS sequence"/>
</dbReference>
<keyword evidence="3" id="KW-1003">Cell membrane</keyword>
<proteinExistence type="predicted"/>
<feature type="transmembrane region" description="Helical" evidence="7">
    <location>
        <begin position="12"/>
        <end position="29"/>
    </location>
</feature>
<protein>
    <submittedName>
        <fullName evidence="8">MATE family efflux transporter</fullName>
    </submittedName>
</protein>
<dbReference type="Pfam" id="PF01554">
    <property type="entry name" value="MatE"/>
    <property type="match status" value="2"/>
</dbReference>
<dbReference type="GO" id="GO:0015297">
    <property type="term" value="F:antiporter activity"/>
    <property type="evidence" value="ECO:0007669"/>
    <property type="project" value="InterPro"/>
</dbReference>
<dbReference type="PANTHER" id="PTHR42925">
    <property type="entry name" value="MULTIDRUG AND TOXIN EFFLUX PROTEIN MATE FAMILY"/>
    <property type="match status" value="1"/>
</dbReference>
<feature type="transmembrane region" description="Helical" evidence="7">
    <location>
        <begin position="322"/>
        <end position="340"/>
    </location>
</feature>
<feature type="transmembrane region" description="Helical" evidence="7">
    <location>
        <begin position="288"/>
        <end position="310"/>
    </location>
</feature>
<keyword evidence="5 7" id="KW-1133">Transmembrane helix</keyword>